<reference evidence="3 4" key="2">
    <citation type="journal article" date="2008" name="Nature">
        <title>The Phaeodactylum genome reveals the evolutionary history of diatom genomes.</title>
        <authorList>
            <person name="Bowler C."/>
            <person name="Allen A.E."/>
            <person name="Badger J.H."/>
            <person name="Grimwood J."/>
            <person name="Jabbari K."/>
            <person name="Kuo A."/>
            <person name="Maheswari U."/>
            <person name="Martens C."/>
            <person name="Maumus F."/>
            <person name="Otillar R.P."/>
            <person name="Rayko E."/>
            <person name="Salamov A."/>
            <person name="Vandepoele K."/>
            <person name="Beszteri B."/>
            <person name="Gruber A."/>
            <person name="Heijde M."/>
            <person name="Katinka M."/>
            <person name="Mock T."/>
            <person name="Valentin K."/>
            <person name="Verret F."/>
            <person name="Berges J.A."/>
            <person name="Brownlee C."/>
            <person name="Cadoret J.P."/>
            <person name="Chiovitti A."/>
            <person name="Choi C.J."/>
            <person name="Coesel S."/>
            <person name="De Martino A."/>
            <person name="Detter J.C."/>
            <person name="Durkin C."/>
            <person name="Falciatore A."/>
            <person name="Fournet J."/>
            <person name="Haruta M."/>
            <person name="Huysman M.J."/>
            <person name="Jenkins B.D."/>
            <person name="Jiroutova K."/>
            <person name="Jorgensen R.E."/>
            <person name="Joubert Y."/>
            <person name="Kaplan A."/>
            <person name="Kroger N."/>
            <person name="Kroth P.G."/>
            <person name="La Roche J."/>
            <person name="Lindquist E."/>
            <person name="Lommer M."/>
            <person name="Martin-Jezequel V."/>
            <person name="Lopez P.J."/>
            <person name="Lucas S."/>
            <person name="Mangogna M."/>
            <person name="McGinnis K."/>
            <person name="Medlin L.K."/>
            <person name="Montsant A."/>
            <person name="Oudot-Le Secq M.P."/>
            <person name="Napoli C."/>
            <person name="Obornik M."/>
            <person name="Parker M.S."/>
            <person name="Petit J.L."/>
            <person name="Porcel B.M."/>
            <person name="Poulsen N."/>
            <person name="Robison M."/>
            <person name="Rychlewski L."/>
            <person name="Rynearson T.A."/>
            <person name="Schmutz J."/>
            <person name="Shapiro H."/>
            <person name="Siaut M."/>
            <person name="Stanley M."/>
            <person name="Sussman M.R."/>
            <person name="Taylor A.R."/>
            <person name="Vardi A."/>
            <person name="von Dassow P."/>
            <person name="Vyverman W."/>
            <person name="Willis A."/>
            <person name="Wyrwicz L.S."/>
            <person name="Rokhsar D.S."/>
            <person name="Weissenbach J."/>
            <person name="Armbrust E.V."/>
            <person name="Green B.R."/>
            <person name="Van de Peer Y."/>
            <person name="Grigoriev I.V."/>
        </authorList>
    </citation>
    <scope>NUCLEOTIDE SEQUENCE [LARGE SCALE GENOMIC DNA]</scope>
    <source>
        <strain evidence="3 4">CCMP1335</strain>
    </source>
</reference>
<dbReference type="GeneID" id="7452311"/>
<dbReference type="InParanoid" id="B8BVC4"/>
<dbReference type="Proteomes" id="UP000001449">
    <property type="component" value="Chromosome 2"/>
</dbReference>
<dbReference type="OMA" id="HYHTEAN"/>
<evidence type="ECO:0000256" key="2">
    <source>
        <dbReference type="SAM" id="Phobius"/>
    </source>
</evidence>
<feature type="compositionally biased region" description="Low complexity" evidence="1">
    <location>
        <begin position="118"/>
        <end position="132"/>
    </location>
</feature>
<name>B8BVC4_THAPS</name>
<organism evidence="3 4">
    <name type="scientific">Thalassiosira pseudonana</name>
    <name type="common">Marine diatom</name>
    <name type="synonym">Cyclotella nana</name>
    <dbReference type="NCBI Taxonomy" id="35128"/>
    <lineage>
        <taxon>Eukaryota</taxon>
        <taxon>Sar</taxon>
        <taxon>Stramenopiles</taxon>
        <taxon>Ochrophyta</taxon>
        <taxon>Bacillariophyta</taxon>
        <taxon>Coscinodiscophyceae</taxon>
        <taxon>Thalassiosirophycidae</taxon>
        <taxon>Thalassiosirales</taxon>
        <taxon>Thalassiosiraceae</taxon>
        <taxon>Thalassiosira</taxon>
    </lineage>
</organism>
<dbReference type="PaxDb" id="35128-Thaps21455"/>
<evidence type="ECO:0000313" key="3">
    <source>
        <dbReference type="EMBL" id="EED95438.1"/>
    </source>
</evidence>
<evidence type="ECO:0000256" key="1">
    <source>
        <dbReference type="SAM" id="MobiDB-lite"/>
    </source>
</evidence>
<keyword evidence="2" id="KW-0472">Membrane</keyword>
<dbReference type="eggNOG" id="ENOG502QYGB">
    <property type="taxonomic scope" value="Eukaryota"/>
</dbReference>
<feature type="transmembrane region" description="Helical" evidence="2">
    <location>
        <begin position="247"/>
        <end position="265"/>
    </location>
</feature>
<feature type="compositionally biased region" description="Basic and acidic residues" evidence="1">
    <location>
        <begin position="358"/>
        <end position="376"/>
    </location>
</feature>
<dbReference type="AlphaFoldDB" id="B8BVC4"/>
<feature type="compositionally biased region" description="Low complexity" evidence="1">
    <location>
        <begin position="94"/>
        <end position="109"/>
    </location>
</feature>
<reference evidence="3 4" key="1">
    <citation type="journal article" date="2004" name="Science">
        <title>The genome of the diatom Thalassiosira pseudonana: ecology, evolution, and metabolism.</title>
        <authorList>
            <person name="Armbrust E.V."/>
            <person name="Berges J.A."/>
            <person name="Bowler C."/>
            <person name="Green B.R."/>
            <person name="Martinez D."/>
            <person name="Putnam N.H."/>
            <person name="Zhou S."/>
            <person name="Allen A.E."/>
            <person name="Apt K.E."/>
            <person name="Bechner M."/>
            <person name="Brzezinski M.A."/>
            <person name="Chaal B.K."/>
            <person name="Chiovitti A."/>
            <person name="Davis A.K."/>
            <person name="Demarest M.S."/>
            <person name="Detter J.C."/>
            <person name="Glavina T."/>
            <person name="Goodstein D."/>
            <person name="Hadi M.Z."/>
            <person name="Hellsten U."/>
            <person name="Hildebrand M."/>
            <person name="Jenkins B.D."/>
            <person name="Jurka J."/>
            <person name="Kapitonov V.V."/>
            <person name="Kroger N."/>
            <person name="Lau W.W."/>
            <person name="Lane T.W."/>
            <person name="Larimer F.W."/>
            <person name="Lippmeier J.C."/>
            <person name="Lucas S."/>
            <person name="Medina M."/>
            <person name="Montsant A."/>
            <person name="Obornik M."/>
            <person name="Parker M.S."/>
            <person name="Palenik B."/>
            <person name="Pazour G.J."/>
            <person name="Richardson P.M."/>
            <person name="Rynearson T.A."/>
            <person name="Saito M.A."/>
            <person name="Schwartz D.C."/>
            <person name="Thamatrakoln K."/>
            <person name="Valentin K."/>
            <person name="Vardi A."/>
            <person name="Wilkerson F.P."/>
            <person name="Rokhsar D.S."/>
        </authorList>
    </citation>
    <scope>NUCLEOTIDE SEQUENCE [LARGE SCALE GENOMIC DNA]</scope>
    <source>
        <strain evidence="3 4">CCMP1335</strain>
    </source>
</reference>
<feature type="region of interest" description="Disordered" evidence="1">
    <location>
        <begin position="1"/>
        <end position="186"/>
    </location>
</feature>
<feature type="compositionally biased region" description="Basic and acidic residues" evidence="1">
    <location>
        <begin position="149"/>
        <end position="163"/>
    </location>
</feature>
<keyword evidence="2" id="KW-1133">Transmembrane helix</keyword>
<sequence>MSSLPMKRSPPNSPVPSSAAKKSKAELKRQSLSRAHEWAANNKRKKEGIASDDDDAKKHKVDADEPNIDANEVGDVLENLPPARPRRARRSADDASAASNVSTSSTGSRRSSRRRTMEATAATTAALAAATTVKKGRKKSAAASTPDEDEKKETPKSEAKEGDEGTNGEVEVKKESPDEVQATVGGDDAKPMQLKLTSYLPQLSVFLHALLLQWTLAFAITLTFCLDWFMFEFCPEGACTGYSNQRASSAILGLWLVTIVGYSIALGTNNIAGWILTTAALAMSSFSAKAIRWGDANDVYVSVASVPIYSVASLEINVPDLLVLIGLVGCTVLLATPASTSESLVDNGKSQGGGASDVDEKPAENKEKATAEREQSGPRSLIGQRVAVENGSATSYGTVKDYDPETRLWLISYDNEYEEEDELNRIDLASAFKLYSKDLADNLKAMWRSGEI</sequence>
<accession>B8BVC4</accession>
<feature type="compositionally biased region" description="Basic and acidic residues" evidence="1">
    <location>
        <begin position="23"/>
        <end position="37"/>
    </location>
</feature>
<feature type="region of interest" description="Disordered" evidence="1">
    <location>
        <begin position="342"/>
        <end position="383"/>
    </location>
</feature>
<protein>
    <submittedName>
        <fullName evidence="3">Uncharacterized protein</fullName>
    </submittedName>
</protein>
<dbReference type="KEGG" id="tps:THAPSDRAFT_21455"/>
<dbReference type="EMBL" id="CM000639">
    <property type="protein sequence ID" value="EED95438.1"/>
    <property type="molecule type" value="Genomic_DNA"/>
</dbReference>
<dbReference type="RefSeq" id="XP_002287995.1">
    <property type="nucleotide sequence ID" value="XM_002287959.1"/>
</dbReference>
<feature type="compositionally biased region" description="Low complexity" evidence="1">
    <location>
        <begin position="7"/>
        <end position="20"/>
    </location>
</feature>
<keyword evidence="4" id="KW-1185">Reference proteome</keyword>
<feature type="transmembrane region" description="Helical" evidence="2">
    <location>
        <begin position="205"/>
        <end position="226"/>
    </location>
</feature>
<proteinExistence type="predicted"/>
<gene>
    <name evidence="3" type="ORF">THAPSDRAFT_21455</name>
</gene>
<dbReference type="HOGENOM" id="CLU_606235_0_0_1"/>
<evidence type="ECO:0000313" key="4">
    <source>
        <dbReference type="Proteomes" id="UP000001449"/>
    </source>
</evidence>
<keyword evidence="2" id="KW-0812">Transmembrane</keyword>